<dbReference type="AlphaFoldDB" id="A0A8J6NMZ9"/>
<feature type="region of interest" description="Disordered" evidence="2">
    <location>
        <begin position="1"/>
        <end position="20"/>
    </location>
</feature>
<evidence type="ECO:0000313" key="5">
    <source>
        <dbReference type="Proteomes" id="UP000614469"/>
    </source>
</evidence>
<comment type="similarity">
    <text evidence="1">Belongs to the CapA family.</text>
</comment>
<dbReference type="SMART" id="SM00854">
    <property type="entry name" value="PGA_cap"/>
    <property type="match status" value="1"/>
</dbReference>
<evidence type="ECO:0000313" key="4">
    <source>
        <dbReference type="EMBL" id="MBC8336220.1"/>
    </source>
</evidence>
<dbReference type="SUPFAM" id="SSF56300">
    <property type="entry name" value="Metallo-dependent phosphatases"/>
    <property type="match status" value="1"/>
</dbReference>
<reference evidence="4 5" key="1">
    <citation type="submission" date="2020-08" db="EMBL/GenBank/DDBJ databases">
        <title>Bridging the membrane lipid divide: bacteria of the FCB group superphylum have the potential to synthesize archaeal ether lipids.</title>
        <authorList>
            <person name="Villanueva L."/>
            <person name="Von Meijenfeldt F.A.B."/>
            <person name="Westbye A.B."/>
            <person name="Yadav S."/>
            <person name="Hopmans E.C."/>
            <person name="Dutilh B.E."/>
            <person name="Sinninghe Damste J.S."/>
        </authorList>
    </citation>
    <scope>NUCLEOTIDE SEQUENCE [LARGE SCALE GENOMIC DNA]</scope>
    <source>
        <strain evidence="4">NIOZ-UU36</strain>
    </source>
</reference>
<organism evidence="4 5">
    <name type="scientific">Candidatus Desulfolinea nitratireducens</name>
    <dbReference type="NCBI Taxonomy" id="2841698"/>
    <lineage>
        <taxon>Bacteria</taxon>
        <taxon>Bacillati</taxon>
        <taxon>Chloroflexota</taxon>
        <taxon>Anaerolineae</taxon>
        <taxon>Anaerolineales</taxon>
        <taxon>Anaerolineales incertae sedis</taxon>
        <taxon>Candidatus Desulfolinea</taxon>
    </lineage>
</organism>
<comment type="caution">
    <text evidence="4">The sequence shown here is derived from an EMBL/GenBank/DDBJ whole genome shotgun (WGS) entry which is preliminary data.</text>
</comment>
<dbReference type="EMBL" id="JACNJN010000147">
    <property type="protein sequence ID" value="MBC8336220.1"/>
    <property type="molecule type" value="Genomic_DNA"/>
</dbReference>
<protein>
    <submittedName>
        <fullName evidence="4">CapA family protein</fullName>
    </submittedName>
</protein>
<dbReference type="Pfam" id="PF09587">
    <property type="entry name" value="PGA_cap"/>
    <property type="match status" value="1"/>
</dbReference>
<evidence type="ECO:0000256" key="1">
    <source>
        <dbReference type="ARBA" id="ARBA00005662"/>
    </source>
</evidence>
<proteinExistence type="inferred from homology"/>
<dbReference type="InterPro" id="IPR029052">
    <property type="entry name" value="Metallo-depent_PP-like"/>
</dbReference>
<dbReference type="InterPro" id="IPR019079">
    <property type="entry name" value="Capsule_synth_CapA"/>
</dbReference>
<accession>A0A8J6NMZ9</accession>
<dbReference type="Proteomes" id="UP000614469">
    <property type="component" value="Unassembled WGS sequence"/>
</dbReference>
<name>A0A8J6NMZ9_9CHLR</name>
<evidence type="ECO:0000259" key="3">
    <source>
        <dbReference type="SMART" id="SM00854"/>
    </source>
</evidence>
<dbReference type="PANTHER" id="PTHR33393">
    <property type="entry name" value="POLYGLUTAMINE SYNTHESIS ACCESSORY PROTEIN RV0574C-RELATED"/>
    <property type="match status" value="1"/>
</dbReference>
<dbReference type="PANTHER" id="PTHR33393:SF13">
    <property type="entry name" value="PGA BIOSYNTHESIS PROTEIN CAPA"/>
    <property type="match status" value="1"/>
</dbReference>
<sequence>MPINSPSATSSPLPPTATVTPRPASIWISESVPDVLRTEEDRWEIPRAIDEESATLRLDLSEGPVSSLWTYALVAPFPTITDGISSEELRRTWEGDAPDPWVGSPLWMAESTKKALTATWGAAGSGAVRTIHPDDLLDFAWEKENAWAIIPFEEIEPRWKVLTIDGQSPLHNDFIPESYPLALSFGWECDGLCPVEQPLLPAFNRDPEKLTTLMMTGVTALVRGTAYTMERKGITYPAQDVGEWLQNADITHISNEIPFYDKCKPPTPGQVGLQFCSDPRYIELIEFVGADVIELTGNHFQDYGSEATFFTLDMYDERGLPYYGGGRDLEDARKPLRIEHNGNKIAFIGCNPVGPEFAWARVDGWPGAAPCDPKYMVSQIEDLRAEGYLPVATFQYHEYYSPEIRPWQERDFRRLADAGAVIVSGSQGHFAQAKEFYGGAFIDYGLGNLFFDQMDNPVVGTRREFLDRHVFYDGKYLGLELLTAMLVDYSRPIKMTEAERTDFLTYIFDASGWIEAIPTPSPMPTLTLTPIAMPVPFATLTPLPYYGGQH</sequence>
<gene>
    <name evidence="4" type="ORF">H8E29_13215</name>
</gene>
<dbReference type="InterPro" id="IPR052169">
    <property type="entry name" value="CW_Biosynth-Accessory"/>
</dbReference>
<evidence type="ECO:0000256" key="2">
    <source>
        <dbReference type="SAM" id="MobiDB-lite"/>
    </source>
</evidence>
<feature type="domain" description="Capsule synthesis protein CapA" evidence="3">
    <location>
        <begin position="212"/>
        <end position="453"/>
    </location>
</feature>